<keyword evidence="2" id="KW-0597">Phosphoprotein</keyword>
<dbReference type="Pfam" id="PF21089">
    <property type="entry name" value="PKS_DH_N"/>
    <property type="match status" value="1"/>
</dbReference>
<dbReference type="InterPro" id="IPR036291">
    <property type="entry name" value="NAD(P)-bd_dom_sf"/>
</dbReference>
<protein>
    <submittedName>
        <fullName evidence="4">KR domain-containing protein</fullName>
    </submittedName>
</protein>
<proteinExistence type="predicted"/>
<dbReference type="Gene3D" id="3.40.50.720">
    <property type="entry name" value="NAD(P)-binding Rossmann-like Domain"/>
    <property type="match status" value="1"/>
</dbReference>
<dbReference type="SMART" id="SM00822">
    <property type="entry name" value="PKS_KR"/>
    <property type="match status" value="1"/>
</dbReference>
<evidence type="ECO:0000313" key="4">
    <source>
        <dbReference type="EMBL" id="MCK8679961.1"/>
    </source>
</evidence>
<dbReference type="InterPro" id="IPR050091">
    <property type="entry name" value="PKS_NRPS_Biosynth_Enz"/>
</dbReference>
<dbReference type="PANTHER" id="PTHR43775">
    <property type="entry name" value="FATTY ACID SYNTHASE"/>
    <property type="match status" value="1"/>
</dbReference>
<gene>
    <name evidence="4" type="ORF">M1O15_21700</name>
</gene>
<dbReference type="Gene3D" id="3.10.129.110">
    <property type="entry name" value="Polyketide synthase dehydratase"/>
    <property type="match status" value="1"/>
</dbReference>
<dbReference type="Proteomes" id="UP001522868">
    <property type="component" value="Unassembled WGS sequence"/>
</dbReference>
<dbReference type="Pfam" id="PF08659">
    <property type="entry name" value="KR"/>
    <property type="match status" value="1"/>
</dbReference>
<name>A0ABT0IF58_9ACTN</name>
<organism evidence="4 5">
    <name type="scientific">Streptomyces lichenis</name>
    <dbReference type="NCBI Taxonomy" id="2306967"/>
    <lineage>
        <taxon>Bacteria</taxon>
        <taxon>Bacillati</taxon>
        <taxon>Actinomycetota</taxon>
        <taxon>Actinomycetes</taxon>
        <taxon>Kitasatosporales</taxon>
        <taxon>Streptomycetaceae</taxon>
        <taxon>Streptomyces</taxon>
    </lineage>
</organism>
<dbReference type="InterPro" id="IPR057326">
    <property type="entry name" value="KR_dom"/>
</dbReference>
<reference evidence="4 5" key="1">
    <citation type="submission" date="2022-04" db="EMBL/GenBank/DDBJ databases">
        <title>Streptomyces sp. nov. LCR6-01 isolated from Lichen of Dirinaria sp.</title>
        <authorList>
            <person name="Kanchanasin P."/>
            <person name="Tanasupawat S."/>
            <person name="Phongsopitanun W."/>
        </authorList>
    </citation>
    <scope>NUCLEOTIDE SEQUENCE [LARGE SCALE GENOMIC DNA]</scope>
    <source>
        <strain evidence="4 5">LCR6-01</strain>
    </source>
</reference>
<dbReference type="SUPFAM" id="SSF51735">
    <property type="entry name" value="NAD(P)-binding Rossmann-fold domains"/>
    <property type="match status" value="1"/>
</dbReference>
<evidence type="ECO:0000256" key="1">
    <source>
        <dbReference type="ARBA" id="ARBA00022450"/>
    </source>
</evidence>
<dbReference type="InterPro" id="IPR042104">
    <property type="entry name" value="PKS_dehydratase_sf"/>
</dbReference>
<keyword evidence="5" id="KW-1185">Reference proteome</keyword>
<feature type="domain" description="Ketoreductase" evidence="3">
    <location>
        <begin position="283"/>
        <end position="504"/>
    </location>
</feature>
<dbReference type="InterPro" id="IPR049552">
    <property type="entry name" value="PKS_DH_N"/>
</dbReference>
<comment type="caution">
    <text evidence="4">The sequence shown here is derived from an EMBL/GenBank/DDBJ whole genome shotgun (WGS) entry which is preliminary data.</text>
</comment>
<dbReference type="EMBL" id="JALPTH010000022">
    <property type="protein sequence ID" value="MCK8679961.1"/>
    <property type="molecule type" value="Genomic_DNA"/>
</dbReference>
<dbReference type="RefSeq" id="WP_248635778.1">
    <property type="nucleotide sequence ID" value="NZ_JALPTH010000022.1"/>
</dbReference>
<dbReference type="PANTHER" id="PTHR43775:SF37">
    <property type="entry name" value="SI:DKEY-61P9.11"/>
    <property type="match status" value="1"/>
</dbReference>
<evidence type="ECO:0000256" key="2">
    <source>
        <dbReference type="ARBA" id="ARBA00022553"/>
    </source>
</evidence>
<dbReference type="InterPro" id="IPR013968">
    <property type="entry name" value="PKS_KR"/>
</dbReference>
<sequence length="897" mass="96223">MSPSHQGTTLLGAEGARELIAFLTGPGQDSAAVIERAFETGGPTRLLRLSRPITEAPPATEEAPAAGKAEPRLLDRHVLRLAPAPRPASASAPPPLFPPSSALLADGRAALGGYELPADCTLLLPEPSEGDALEEAVRRAAPRHVRVVVDLSREGDPSRGPSERLLRLHDALFRTAKQCARLPQLPASFTVVVLGGIDAERVPHPSTGLFTGFTKSLALEWPSCSVVAVVHQATALAEAEADAAAESQAAQLLPVVAFADGERLLLQAVQEPGTTQAVPPVPRTVVAAGGARGIGAALLTALARRDRPRIHVIGSTPPGPDSTEPAPTRAEFIRLRSAGPERLTVREANAAYDRLAAAAEVRDTLRTLQALCGADRVAYHLCDLRDPEAVRETVGRIEAAEPDGVDLLLNIAGTNRAASVAKKSLADFRTVRDLKVRAYANLKAAFGDRVPRRWCNFGSFVGFTGQNGETDYGAANDFLNTAAAHSAARGARESTIGWTLWRDIGLGATPIMRRFLAKSAQFTAMPTPEGVEHFLHELDQSEPPPLTVLFGDAERATMELAAPGYLDFCRAPAPPSPPRPASPPDFFVDDIVDRGPDRLTVVRTFSLERDAYLREHVVNGFPTLPGTFVPELAAQAAMHLVPGRVPAVLEDVRLDAFLRVYKPGRGETKRITARLVEHGPRESVVDVEVTGEVRAPGGRLLVADRRHFSARVRLRDEPVAAPRWEHWDDQGAEPLADPYHLPNPAVLLSGVFVSTTATRTHPHGRRARYLPDRPGIERWFSGLVVPSVLLDGLARVSVLDRSDGEWTPLAVPRTIRRIDLYGGHTDASLAAAGTGVELYSLPASLDLESAEENRALAVTAAGDVVLQIKDMTGVVLGHVHQTTGEYRARRPAEEARP</sequence>
<evidence type="ECO:0000313" key="5">
    <source>
        <dbReference type="Proteomes" id="UP001522868"/>
    </source>
</evidence>
<evidence type="ECO:0000259" key="3">
    <source>
        <dbReference type="SMART" id="SM00822"/>
    </source>
</evidence>
<accession>A0ABT0IF58</accession>
<keyword evidence="1" id="KW-0596">Phosphopantetheine</keyword>